<dbReference type="Proteomes" id="UP000198767">
    <property type="component" value="Unassembled WGS sequence"/>
</dbReference>
<dbReference type="RefSeq" id="WP_090217116.1">
    <property type="nucleotide sequence ID" value="NZ_FMWG01000003.1"/>
</dbReference>
<gene>
    <name evidence="1" type="ORF">SAMN04488118_10397</name>
</gene>
<protein>
    <recommendedName>
        <fullName evidence="3">DUF192 domain-containing protein</fullName>
    </recommendedName>
</protein>
<sequence>MCAAVLFQSTAVFASCRSDHVDLRGDWGQVGFSIELADTFEERARGLMFRESLPRGSGMLFVYEAPRNAQFWMKNTLIPLDMIFVDIHGTVQHVHENAVPGDLTAIDGGDDIYAVLEINGGLARTYGISKGTEIRHEVFSKNTPQWAC</sequence>
<evidence type="ECO:0000313" key="2">
    <source>
        <dbReference type="Proteomes" id="UP000198767"/>
    </source>
</evidence>
<dbReference type="EMBL" id="FMWG01000003">
    <property type="protein sequence ID" value="SCZ57560.1"/>
    <property type="molecule type" value="Genomic_DNA"/>
</dbReference>
<reference evidence="1 2" key="1">
    <citation type="submission" date="2016-10" db="EMBL/GenBank/DDBJ databases">
        <authorList>
            <person name="de Groot N.N."/>
        </authorList>
    </citation>
    <scope>NUCLEOTIDE SEQUENCE [LARGE SCALE GENOMIC DNA]</scope>
    <source>
        <strain evidence="1 2">U95</strain>
    </source>
</reference>
<dbReference type="OrthoDB" id="9808290at2"/>
<dbReference type="Gene3D" id="2.60.120.1140">
    <property type="entry name" value="Protein of unknown function DUF192"/>
    <property type="match status" value="1"/>
</dbReference>
<dbReference type="InterPro" id="IPR003795">
    <property type="entry name" value="DUF192"/>
</dbReference>
<dbReference type="InterPro" id="IPR038695">
    <property type="entry name" value="Saro_0823-like_sf"/>
</dbReference>
<dbReference type="PANTHER" id="PTHR37953">
    <property type="entry name" value="UPF0127 PROTEIN MJ1496"/>
    <property type="match status" value="1"/>
</dbReference>
<name>A0A1G5Q7X5_9RHOB</name>
<dbReference type="PANTHER" id="PTHR37953:SF1">
    <property type="entry name" value="UPF0127 PROTEIN MJ1496"/>
    <property type="match status" value="1"/>
</dbReference>
<dbReference type="STRING" id="1156985.SAMN04488118_10397"/>
<accession>A0A1G5Q7X5</accession>
<proteinExistence type="predicted"/>
<keyword evidence="2" id="KW-1185">Reference proteome</keyword>
<dbReference type="Pfam" id="PF02643">
    <property type="entry name" value="DUF192"/>
    <property type="match status" value="1"/>
</dbReference>
<dbReference type="AlphaFoldDB" id="A0A1G5Q7X5"/>
<evidence type="ECO:0008006" key="3">
    <source>
        <dbReference type="Google" id="ProtNLM"/>
    </source>
</evidence>
<evidence type="ECO:0000313" key="1">
    <source>
        <dbReference type="EMBL" id="SCZ57560.1"/>
    </source>
</evidence>
<organism evidence="1 2">
    <name type="scientific">Epibacterium ulvae</name>
    <dbReference type="NCBI Taxonomy" id="1156985"/>
    <lineage>
        <taxon>Bacteria</taxon>
        <taxon>Pseudomonadati</taxon>
        <taxon>Pseudomonadota</taxon>
        <taxon>Alphaproteobacteria</taxon>
        <taxon>Rhodobacterales</taxon>
        <taxon>Roseobacteraceae</taxon>
        <taxon>Epibacterium</taxon>
    </lineage>
</organism>